<dbReference type="InParanoid" id="G0P4U3"/>
<feature type="region of interest" description="Disordered" evidence="1">
    <location>
        <begin position="1"/>
        <end position="39"/>
    </location>
</feature>
<protein>
    <submittedName>
        <fullName evidence="2">Uncharacterized protein</fullName>
    </submittedName>
</protein>
<dbReference type="EMBL" id="GL380069">
    <property type="protein sequence ID" value="EGT45110.1"/>
    <property type="molecule type" value="Genomic_DNA"/>
</dbReference>
<dbReference type="AlphaFoldDB" id="G0P4U3"/>
<organism evidence="3">
    <name type="scientific">Caenorhabditis brenneri</name>
    <name type="common">Nematode worm</name>
    <dbReference type="NCBI Taxonomy" id="135651"/>
    <lineage>
        <taxon>Eukaryota</taxon>
        <taxon>Metazoa</taxon>
        <taxon>Ecdysozoa</taxon>
        <taxon>Nematoda</taxon>
        <taxon>Chromadorea</taxon>
        <taxon>Rhabditida</taxon>
        <taxon>Rhabditina</taxon>
        <taxon>Rhabditomorpha</taxon>
        <taxon>Rhabditoidea</taxon>
        <taxon>Rhabditidae</taxon>
        <taxon>Peloderinae</taxon>
        <taxon>Caenorhabditis</taxon>
    </lineage>
</organism>
<proteinExistence type="predicted"/>
<reference evidence="3" key="1">
    <citation type="submission" date="2011-07" db="EMBL/GenBank/DDBJ databases">
        <authorList>
            <consortium name="Caenorhabditis brenneri Sequencing and Analysis Consortium"/>
            <person name="Wilson R.K."/>
        </authorList>
    </citation>
    <scope>NUCLEOTIDE SEQUENCE [LARGE SCALE GENOMIC DNA]</scope>
    <source>
        <strain evidence="3">PB2801</strain>
    </source>
</reference>
<feature type="compositionally biased region" description="Polar residues" evidence="1">
    <location>
        <begin position="122"/>
        <end position="131"/>
    </location>
</feature>
<name>G0P4U3_CAEBE</name>
<keyword evidence="3" id="KW-1185">Reference proteome</keyword>
<evidence type="ECO:0000256" key="1">
    <source>
        <dbReference type="SAM" id="MobiDB-lite"/>
    </source>
</evidence>
<dbReference type="HOGENOM" id="CLU_1929427_0_0_1"/>
<feature type="compositionally biased region" description="Basic and acidic residues" evidence="1">
    <location>
        <begin position="110"/>
        <end position="121"/>
    </location>
</feature>
<gene>
    <name evidence="2" type="ORF">CAEBREN_12465</name>
</gene>
<feature type="region of interest" description="Disordered" evidence="1">
    <location>
        <begin position="96"/>
        <end position="131"/>
    </location>
</feature>
<accession>G0P4U3</accession>
<evidence type="ECO:0000313" key="3">
    <source>
        <dbReference type="Proteomes" id="UP000008068"/>
    </source>
</evidence>
<evidence type="ECO:0000313" key="2">
    <source>
        <dbReference type="EMBL" id="EGT45110.1"/>
    </source>
</evidence>
<sequence>MDHGTGDDYSTSPNEEEVSPAPLIASLGSEPAFDAPPSDERVERLKIVEELRRAQSSSSKVLAPSTTFPPNESEYNFLTNDLQSLQNHLLLAEEPDFSSVSENDEDEVDEQIRAKLSEKSQIRSSLRMTKG</sequence>
<dbReference type="Proteomes" id="UP000008068">
    <property type="component" value="Unassembled WGS sequence"/>
</dbReference>